<dbReference type="SMART" id="SM00315">
    <property type="entry name" value="RGS"/>
    <property type="match status" value="1"/>
</dbReference>
<dbReference type="GO" id="GO:0035556">
    <property type="term" value="P:intracellular signal transduction"/>
    <property type="evidence" value="ECO:0007669"/>
    <property type="project" value="InterPro"/>
</dbReference>
<evidence type="ECO:0000256" key="2">
    <source>
        <dbReference type="SAM" id="MobiDB-lite"/>
    </source>
</evidence>
<evidence type="ECO:0000313" key="6">
    <source>
        <dbReference type="Proteomes" id="UP000717996"/>
    </source>
</evidence>
<reference evidence="5" key="1">
    <citation type="journal article" date="2020" name="Microb. Genom.">
        <title>Genetic diversity of clinical and environmental Mucorales isolates obtained from an investigation of mucormycosis cases among solid organ transplant recipients.</title>
        <authorList>
            <person name="Nguyen M.H."/>
            <person name="Kaul D."/>
            <person name="Muto C."/>
            <person name="Cheng S.J."/>
            <person name="Richter R.A."/>
            <person name="Bruno V.M."/>
            <person name="Liu G."/>
            <person name="Beyhan S."/>
            <person name="Sundermann A.J."/>
            <person name="Mounaud S."/>
            <person name="Pasculle A.W."/>
            <person name="Nierman W.C."/>
            <person name="Driscoll E."/>
            <person name="Cumbie R."/>
            <person name="Clancy C.J."/>
            <person name="Dupont C.L."/>
        </authorList>
    </citation>
    <scope>NUCLEOTIDE SEQUENCE</scope>
    <source>
        <strain evidence="5">GL16</strain>
    </source>
</reference>
<dbReference type="EMBL" id="JAANIT010003227">
    <property type="protein sequence ID" value="KAG1534532.1"/>
    <property type="molecule type" value="Genomic_DNA"/>
</dbReference>
<evidence type="ECO:0008006" key="7">
    <source>
        <dbReference type="Google" id="ProtNLM"/>
    </source>
</evidence>
<protein>
    <recommendedName>
        <fullName evidence="7">Regulator of G protein signaling superfamily</fullName>
    </recommendedName>
</protein>
<dbReference type="InterPro" id="IPR016137">
    <property type="entry name" value="RGS"/>
</dbReference>
<dbReference type="InterPro" id="IPR044926">
    <property type="entry name" value="RGS_subdomain_2"/>
</dbReference>
<comment type="caution">
    <text evidence="5">The sequence shown here is derived from an EMBL/GenBank/DDBJ whole genome shotgun (WGS) entry which is preliminary data.</text>
</comment>
<feature type="compositionally biased region" description="Basic and acidic residues" evidence="2">
    <location>
        <begin position="648"/>
        <end position="659"/>
    </location>
</feature>
<organism evidence="5 6">
    <name type="scientific">Rhizopus oryzae</name>
    <name type="common">Mucormycosis agent</name>
    <name type="synonym">Rhizopus arrhizus var. delemar</name>
    <dbReference type="NCBI Taxonomy" id="64495"/>
    <lineage>
        <taxon>Eukaryota</taxon>
        <taxon>Fungi</taxon>
        <taxon>Fungi incertae sedis</taxon>
        <taxon>Mucoromycota</taxon>
        <taxon>Mucoromycotina</taxon>
        <taxon>Mucoromycetes</taxon>
        <taxon>Mucorales</taxon>
        <taxon>Mucorineae</taxon>
        <taxon>Rhizopodaceae</taxon>
        <taxon>Rhizopus</taxon>
    </lineage>
</organism>
<gene>
    <name evidence="5" type="ORF">G6F51_012042</name>
</gene>
<dbReference type="PROSITE" id="PS50186">
    <property type="entry name" value="DEP"/>
    <property type="match status" value="1"/>
</dbReference>
<feature type="domain" description="DEP" evidence="4">
    <location>
        <begin position="229"/>
        <end position="300"/>
    </location>
</feature>
<dbReference type="SMART" id="SM00049">
    <property type="entry name" value="DEP"/>
    <property type="match status" value="2"/>
</dbReference>
<dbReference type="Proteomes" id="UP000717996">
    <property type="component" value="Unassembled WGS sequence"/>
</dbReference>
<feature type="region of interest" description="Disordered" evidence="2">
    <location>
        <begin position="320"/>
        <end position="354"/>
    </location>
</feature>
<dbReference type="InterPro" id="IPR036390">
    <property type="entry name" value="WH_DNA-bd_sf"/>
</dbReference>
<dbReference type="PANTHER" id="PTHR10845">
    <property type="entry name" value="REGULATOR OF G PROTEIN SIGNALING"/>
    <property type="match status" value="1"/>
</dbReference>
<dbReference type="Pfam" id="PF25889">
    <property type="entry name" value="WHD_Fungal_DR"/>
    <property type="match status" value="1"/>
</dbReference>
<evidence type="ECO:0000259" key="3">
    <source>
        <dbReference type="PROSITE" id="PS50132"/>
    </source>
</evidence>
<dbReference type="GO" id="GO:0009968">
    <property type="term" value="P:negative regulation of signal transduction"/>
    <property type="evidence" value="ECO:0007669"/>
    <property type="project" value="UniProtKB-KW"/>
</dbReference>
<dbReference type="Gene3D" id="1.10.10.10">
    <property type="entry name" value="Winged helix-like DNA-binding domain superfamily/Winged helix DNA-binding domain"/>
    <property type="match status" value="2"/>
</dbReference>
<dbReference type="OrthoDB" id="196547at2759"/>
<dbReference type="Gene3D" id="1.10.167.10">
    <property type="entry name" value="Regulator of G-protein Signalling 4, domain 2"/>
    <property type="match status" value="1"/>
</dbReference>
<dbReference type="SUPFAM" id="SSF46785">
    <property type="entry name" value="Winged helix' DNA-binding domain"/>
    <property type="match status" value="1"/>
</dbReference>
<dbReference type="AlphaFoldDB" id="A0A9P6XXS7"/>
<evidence type="ECO:0000313" key="5">
    <source>
        <dbReference type="EMBL" id="KAG1534532.1"/>
    </source>
</evidence>
<evidence type="ECO:0000259" key="4">
    <source>
        <dbReference type="PROSITE" id="PS50186"/>
    </source>
</evidence>
<feature type="domain" description="RGS" evidence="3">
    <location>
        <begin position="432"/>
        <end position="611"/>
    </location>
</feature>
<feature type="region of interest" description="Disordered" evidence="2">
    <location>
        <begin position="612"/>
        <end position="659"/>
    </location>
</feature>
<dbReference type="PRINTS" id="PR01301">
    <property type="entry name" value="RGSPROTEIN"/>
</dbReference>
<dbReference type="Pfam" id="PF00615">
    <property type="entry name" value="RGS"/>
    <property type="match status" value="1"/>
</dbReference>
<evidence type="ECO:0000256" key="1">
    <source>
        <dbReference type="ARBA" id="ARBA00022700"/>
    </source>
</evidence>
<dbReference type="InterPro" id="IPR000591">
    <property type="entry name" value="DEP_dom"/>
</dbReference>
<dbReference type="InterPro" id="IPR058855">
    <property type="entry name" value="RGS1/SST2-like_Fungal-DR"/>
</dbReference>
<dbReference type="Pfam" id="PF00610">
    <property type="entry name" value="DEP"/>
    <property type="match status" value="1"/>
</dbReference>
<dbReference type="PROSITE" id="PS50132">
    <property type="entry name" value="RGS"/>
    <property type="match status" value="1"/>
</dbReference>
<dbReference type="InterPro" id="IPR036388">
    <property type="entry name" value="WH-like_DNA-bd_sf"/>
</dbReference>
<feature type="region of interest" description="Disordered" evidence="2">
    <location>
        <begin position="391"/>
        <end position="425"/>
    </location>
</feature>
<name>A0A9P6XXS7_RHIOR</name>
<feature type="compositionally biased region" description="Low complexity" evidence="2">
    <location>
        <begin position="406"/>
        <end position="422"/>
    </location>
</feature>
<feature type="compositionally biased region" description="Polar residues" evidence="2">
    <location>
        <begin position="612"/>
        <end position="625"/>
    </location>
</feature>
<feature type="compositionally biased region" description="Polar residues" evidence="2">
    <location>
        <begin position="320"/>
        <end position="333"/>
    </location>
</feature>
<sequence length="659" mass="74911">MPKTLSSSFATYTTMMRITKKGRPYTKDLYDMFSAVLLQTNLTDHRSLFRTYPYTFTTEEAVKVMSSLKFIHVLRQPDPSNPSHQIATRTTTTFSMDAITAKNMLQFFLFARLIQNATDSTNWTVKDKGFWCPTLKGKHVLEEFADYTQVEMTDNLIAALNAPYMSPSFSGSTGGRIITLDRLTDHDDQITFSRANMTVAFKAMLSSLSMDALILDDVGGIERKNLAQYQHTFLAVHCVEWLADRLTVMSREEAETIAAEFVLFGWIALVLDKSDKSITTKDEGVSFKTSRSATYYVTERGYIAAGWKIPKEEIIQPTSDLSFHSETSSQATTSSNHSNKNSKHKPIQSSESHIKFHSLDQREDLSVAEEIKRVDSGTSLVEQLANTSLSKDVSALPPDTPIRPPSMSFTDSSMSHGSTSSTNKDSSHYYTRLYNILETPLLRMYFRDFLKSNYCAENINFWVDHDRLVRNSFKSETTAEQLADCYSIYESYLSPNAEEDVNIDHTLRQEIISYVQNVFVPVPHPPRNDKIPYFTTPILHHKPANPSDRFLLLPPQATVKQRTIIIRGVSPDRCLIKLLSMLGRVNEHVCKMMAEDSVPKFVKTSRYKELQQHQQPKQNVIVSHEQTTEEDQDDLLMALSSTPPSRVSIEDQRQEIQIP</sequence>
<dbReference type="PANTHER" id="PTHR10845:SF192">
    <property type="entry name" value="DOUBLE HIT, ISOFORM B"/>
    <property type="match status" value="1"/>
</dbReference>
<dbReference type="InterPro" id="IPR036305">
    <property type="entry name" value="RGS_sf"/>
</dbReference>
<proteinExistence type="predicted"/>
<dbReference type="SUPFAM" id="SSF48097">
    <property type="entry name" value="Regulator of G-protein signaling, RGS"/>
    <property type="match status" value="1"/>
</dbReference>
<keyword evidence="1" id="KW-0734">Signal transduction inhibitor</keyword>
<accession>A0A9P6XXS7</accession>